<keyword evidence="1" id="KW-0472">Membrane</keyword>
<evidence type="ECO:0000313" key="3">
    <source>
        <dbReference type="Proteomes" id="UP001589890"/>
    </source>
</evidence>
<dbReference type="RefSeq" id="WP_380043423.1">
    <property type="nucleotide sequence ID" value="NZ_JBHLTC010000001.1"/>
</dbReference>
<organism evidence="2 3">
    <name type="scientific">Kribbella deserti</name>
    <dbReference type="NCBI Taxonomy" id="1926257"/>
    <lineage>
        <taxon>Bacteria</taxon>
        <taxon>Bacillati</taxon>
        <taxon>Actinomycetota</taxon>
        <taxon>Actinomycetes</taxon>
        <taxon>Propionibacteriales</taxon>
        <taxon>Kribbellaceae</taxon>
        <taxon>Kribbella</taxon>
    </lineage>
</organism>
<feature type="transmembrane region" description="Helical" evidence="1">
    <location>
        <begin position="37"/>
        <end position="55"/>
    </location>
</feature>
<keyword evidence="3" id="KW-1185">Reference proteome</keyword>
<dbReference type="Proteomes" id="UP001589890">
    <property type="component" value="Unassembled WGS sequence"/>
</dbReference>
<evidence type="ECO:0000313" key="2">
    <source>
        <dbReference type="EMBL" id="MFC0622746.1"/>
    </source>
</evidence>
<keyword evidence="1" id="KW-0812">Transmembrane</keyword>
<dbReference type="Pfam" id="PF20444">
    <property type="entry name" value="DUF6703"/>
    <property type="match status" value="1"/>
</dbReference>
<accession>A0ABV6QFG4</accession>
<reference evidence="2 3" key="1">
    <citation type="submission" date="2024-09" db="EMBL/GenBank/DDBJ databases">
        <authorList>
            <person name="Sun Q."/>
            <person name="Mori K."/>
        </authorList>
    </citation>
    <scope>NUCLEOTIDE SEQUENCE [LARGE SCALE GENOMIC DNA]</scope>
    <source>
        <strain evidence="2 3">CGMCC 1.15906</strain>
    </source>
</reference>
<sequence>MSSANASQPTGPVSPLRARITKASYPLIARLHGMPKLTLPIITLLLVVIGAFAPVAAGVPALILLAALLAWLGFLSWPVVSGGSKALRIFAVLVVGFFAISRIVSG</sequence>
<name>A0ABV6QFG4_9ACTN</name>
<evidence type="ECO:0000256" key="1">
    <source>
        <dbReference type="SAM" id="Phobius"/>
    </source>
</evidence>
<protein>
    <submittedName>
        <fullName evidence="2">DUF6703 family protein</fullName>
    </submittedName>
</protein>
<dbReference type="EMBL" id="JBHLTC010000001">
    <property type="protein sequence ID" value="MFC0622746.1"/>
    <property type="molecule type" value="Genomic_DNA"/>
</dbReference>
<comment type="caution">
    <text evidence="2">The sequence shown here is derived from an EMBL/GenBank/DDBJ whole genome shotgun (WGS) entry which is preliminary data.</text>
</comment>
<proteinExistence type="predicted"/>
<gene>
    <name evidence="2" type="ORF">ACFFGN_01645</name>
</gene>
<keyword evidence="1" id="KW-1133">Transmembrane helix</keyword>
<feature type="transmembrane region" description="Helical" evidence="1">
    <location>
        <begin position="87"/>
        <end position="104"/>
    </location>
</feature>
<dbReference type="InterPro" id="IPR046549">
    <property type="entry name" value="DUF6703"/>
</dbReference>